<dbReference type="AlphaFoldDB" id="X1HA50"/>
<gene>
    <name evidence="1" type="ORF">S03H2_34212</name>
</gene>
<accession>X1HA50</accession>
<dbReference type="EMBL" id="BARU01020859">
    <property type="protein sequence ID" value="GAH53940.1"/>
    <property type="molecule type" value="Genomic_DNA"/>
</dbReference>
<reference evidence="1" key="1">
    <citation type="journal article" date="2014" name="Front. Microbiol.">
        <title>High frequency of phylogenetically diverse reductive dehalogenase-homologous genes in deep subseafloor sedimentary metagenomes.</title>
        <authorList>
            <person name="Kawai M."/>
            <person name="Futagami T."/>
            <person name="Toyoda A."/>
            <person name="Takaki Y."/>
            <person name="Nishi S."/>
            <person name="Hori S."/>
            <person name="Arai W."/>
            <person name="Tsubouchi T."/>
            <person name="Morono Y."/>
            <person name="Uchiyama I."/>
            <person name="Ito T."/>
            <person name="Fujiyama A."/>
            <person name="Inagaki F."/>
            <person name="Takami H."/>
        </authorList>
    </citation>
    <scope>NUCLEOTIDE SEQUENCE</scope>
    <source>
        <strain evidence="1">Expedition CK06-06</strain>
    </source>
</reference>
<protein>
    <submittedName>
        <fullName evidence="1">Uncharacterized protein</fullName>
    </submittedName>
</protein>
<evidence type="ECO:0000313" key="1">
    <source>
        <dbReference type="EMBL" id="GAH53940.1"/>
    </source>
</evidence>
<organism evidence="1">
    <name type="scientific">marine sediment metagenome</name>
    <dbReference type="NCBI Taxonomy" id="412755"/>
    <lineage>
        <taxon>unclassified sequences</taxon>
        <taxon>metagenomes</taxon>
        <taxon>ecological metagenomes</taxon>
    </lineage>
</organism>
<proteinExistence type="predicted"/>
<comment type="caution">
    <text evidence="1">The sequence shown here is derived from an EMBL/GenBank/DDBJ whole genome shotgun (WGS) entry which is preliminary data.</text>
</comment>
<name>X1HA50_9ZZZZ</name>
<sequence length="101" mass="11685">MSLMKKHEEHMRQAERFRFMYHPHVMEITANLKRKYGVEGLICPACGGSDNGNTMNGKPWCMKCNIPLMTEEKAADWVKPVKPKKPGGYTFIEPDDIMKKR</sequence>